<accession>A0A1J1IIQ6</accession>
<organism evidence="1 2">
    <name type="scientific">Clunio marinus</name>
    <dbReference type="NCBI Taxonomy" id="568069"/>
    <lineage>
        <taxon>Eukaryota</taxon>
        <taxon>Metazoa</taxon>
        <taxon>Ecdysozoa</taxon>
        <taxon>Arthropoda</taxon>
        <taxon>Hexapoda</taxon>
        <taxon>Insecta</taxon>
        <taxon>Pterygota</taxon>
        <taxon>Neoptera</taxon>
        <taxon>Endopterygota</taxon>
        <taxon>Diptera</taxon>
        <taxon>Nematocera</taxon>
        <taxon>Chironomoidea</taxon>
        <taxon>Chironomidae</taxon>
        <taxon>Clunio</taxon>
    </lineage>
</organism>
<dbReference type="AlphaFoldDB" id="A0A1J1IIQ6"/>
<evidence type="ECO:0000313" key="2">
    <source>
        <dbReference type="Proteomes" id="UP000183832"/>
    </source>
</evidence>
<gene>
    <name evidence="1" type="ORF">CLUMA_CG011699</name>
</gene>
<name>A0A1J1IIQ6_9DIPT</name>
<reference evidence="1 2" key="1">
    <citation type="submission" date="2015-04" db="EMBL/GenBank/DDBJ databases">
        <authorList>
            <person name="Syromyatnikov M.Y."/>
            <person name="Popov V.N."/>
        </authorList>
    </citation>
    <scope>NUCLEOTIDE SEQUENCE [LARGE SCALE GENOMIC DNA]</scope>
</reference>
<proteinExistence type="predicted"/>
<dbReference type="Proteomes" id="UP000183832">
    <property type="component" value="Unassembled WGS sequence"/>
</dbReference>
<sequence>MTFFITPREQMEQTTYWTNITTFIVQLKSRNYSSNWRLLQQKWIQKIRQLPFNSLSNKMLNIYFNFHFLMEHNPDNLEQ</sequence>
<dbReference type="EMBL" id="CVRI01000047">
    <property type="protein sequence ID" value="CRK98337.1"/>
    <property type="molecule type" value="Genomic_DNA"/>
</dbReference>
<keyword evidence="2" id="KW-1185">Reference proteome</keyword>
<protein>
    <submittedName>
        <fullName evidence="1">CLUMA_CG011699, isoform A</fullName>
    </submittedName>
</protein>
<evidence type="ECO:0000313" key="1">
    <source>
        <dbReference type="EMBL" id="CRK98337.1"/>
    </source>
</evidence>